<sequence length="96" mass="10960">MWTWHQLDLCLYHHKLSKKTVRQAKKTISETYPKLSQEIGLGSELSLSAKELINALPYDFSHGQNAGVLNGMCQLSPRAAEGFIKPDWQKELSCWQ</sequence>
<accession>A0A377Q4A8</accession>
<dbReference type="AlphaFoldDB" id="A0A377Q4A8"/>
<gene>
    <name evidence="2" type="ORF">EV682_101557</name>
    <name evidence="1" type="ORF">NCTC11159_00575</name>
</gene>
<dbReference type="EMBL" id="UGHR01000001">
    <property type="protein sequence ID" value="STQ89550.1"/>
    <property type="molecule type" value="Genomic_DNA"/>
</dbReference>
<evidence type="ECO:0000313" key="1">
    <source>
        <dbReference type="EMBL" id="STQ89550.1"/>
    </source>
</evidence>
<protein>
    <submittedName>
        <fullName evidence="1">Uncharacterized protein</fullName>
    </submittedName>
</protein>
<evidence type="ECO:0000313" key="2">
    <source>
        <dbReference type="EMBL" id="TCU90523.1"/>
    </source>
</evidence>
<reference evidence="2 4" key="2">
    <citation type="submission" date="2019-03" db="EMBL/GenBank/DDBJ databases">
        <title>Genomic Encyclopedia of Type Strains, Phase IV (KMG-IV): sequencing the most valuable type-strain genomes for metagenomic binning, comparative biology and taxonomic classification.</title>
        <authorList>
            <person name="Goeker M."/>
        </authorList>
    </citation>
    <scope>NUCLEOTIDE SEQUENCE [LARGE SCALE GENOMIC DNA]</scope>
    <source>
        <strain evidence="2 4">DSM 3764</strain>
    </source>
</reference>
<dbReference type="Proteomes" id="UP000255108">
    <property type="component" value="Unassembled WGS sequence"/>
</dbReference>
<name>A0A377Q4A8_9NEIS</name>
<keyword evidence="4" id="KW-1185">Reference proteome</keyword>
<reference evidence="1 3" key="1">
    <citation type="submission" date="2018-06" db="EMBL/GenBank/DDBJ databases">
        <authorList>
            <consortium name="Pathogen Informatics"/>
            <person name="Doyle S."/>
        </authorList>
    </citation>
    <scope>NUCLEOTIDE SEQUENCE [LARGE SCALE GENOMIC DNA]</scope>
    <source>
        <strain evidence="1 3">NCTC11159</strain>
    </source>
</reference>
<dbReference type="EMBL" id="SMBT01000001">
    <property type="protein sequence ID" value="TCU90523.1"/>
    <property type="molecule type" value="Genomic_DNA"/>
</dbReference>
<dbReference type="Proteomes" id="UP000295794">
    <property type="component" value="Unassembled WGS sequence"/>
</dbReference>
<evidence type="ECO:0000313" key="3">
    <source>
        <dbReference type="Proteomes" id="UP000255108"/>
    </source>
</evidence>
<evidence type="ECO:0000313" key="4">
    <source>
        <dbReference type="Proteomes" id="UP000295794"/>
    </source>
</evidence>
<proteinExistence type="predicted"/>
<organism evidence="1 3">
    <name type="scientific">Iodobacter fluviatilis</name>
    <dbReference type="NCBI Taxonomy" id="537"/>
    <lineage>
        <taxon>Bacteria</taxon>
        <taxon>Pseudomonadati</taxon>
        <taxon>Pseudomonadota</taxon>
        <taxon>Betaproteobacteria</taxon>
        <taxon>Neisseriales</taxon>
        <taxon>Chitinibacteraceae</taxon>
        <taxon>Iodobacter</taxon>
    </lineage>
</organism>